<comment type="similarity">
    <text evidence="5 19">Belongs to the peptidase M1 family.</text>
</comment>
<dbReference type="STRING" id="7266.A0A3B0JE93"/>
<keyword evidence="8 19" id="KW-0645">Protease</keyword>
<feature type="active site" description="Proton acceptor" evidence="16">
    <location>
        <position position="376"/>
    </location>
</feature>
<dbReference type="InterPro" id="IPR045357">
    <property type="entry name" value="Aminopeptidase_N-like_N"/>
</dbReference>
<feature type="domain" description="Peptidase M1 leukotriene A4 hydrolase/aminopeptidase C-terminal" evidence="20">
    <location>
        <begin position="546"/>
        <end position="692"/>
    </location>
</feature>
<evidence type="ECO:0000256" key="16">
    <source>
        <dbReference type="PIRSR" id="PIRSR612777-1"/>
    </source>
</evidence>
<evidence type="ECO:0000256" key="17">
    <source>
        <dbReference type="PIRSR" id="PIRSR612777-2"/>
    </source>
</evidence>
<dbReference type="GO" id="GO:0005886">
    <property type="term" value="C:plasma membrane"/>
    <property type="evidence" value="ECO:0007669"/>
    <property type="project" value="UniProtKB-SubCell"/>
</dbReference>
<evidence type="ECO:0000256" key="3">
    <source>
        <dbReference type="ARBA" id="ARBA00004716"/>
    </source>
</evidence>
<keyword evidence="12" id="KW-0689">Ribosomal protein</keyword>
<keyword evidence="9 18" id="KW-0479">Metal-binding</keyword>
<dbReference type="InterPro" id="IPR012777">
    <property type="entry name" value="LTA4H"/>
</dbReference>
<dbReference type="Gene3D" id="1.10.390.10">
    <property type="entry name" value="Neutral Protease Domain 2"/>
    <property type="match status" value="1"/>
</dbReference>
<comment type="subcellular location">
    <subcellularLocation>
        <location evidence="2">Cell membrane</location>
        <topology evidence="2">Lipid-anchor</topology>
        <topology evidence="2">GPI-anchor</topology>
    </subcellularLocation>
    <subcellularLocation>
        <location evidence="1 19">Cytoplasm</location>
    </subcellularLocation>
</comment>
<dbReference type="InterPro" id="IPR034015">
    <property type="entry name" value="M1_LTA4H"/>
</dbReference>
<dbReference type="InterPro" id="IPR027268">
    <property type="entry name" value="Peptidase_M4/M1_CTD_sf"/>
</dbReference>
<dbReference type="GO" id="GO:0006412">
    <property type="term" value="P:translation"/>
    <property type="evidence" value="ECO:0007669"/>
    <property type="project" value="InterPro"/>
</dbReference>
<dbReference type="Pfam" id="PF17900">
    <property type="entry name" value="Peptidase_M1_N"/>
    <property type="match status" value="1"/>
</dbReference>
<dbReference type="InterPro" id="IPR015211">
    <property type="entry name" value="Peptidase_M1_C"/>
</dbReference>
<keyword evidence="19" id="KW-0434">Leukotriene biosynthesis</keyword>
<feature type="binding site" evidence="17">
    <location>
        <begin position="346"/>
        <end position="351"/>
    </location>
    <ligand>
        <name>a peptide</name>
        <dbReference type="ChEBI" id="CHEBI:60466"/>
    </ligand>
</feature>
<dbReference type="CDD" id="cd09599">
    <property type="entry name" value="M1_LTA4H"/>
    <property type="match status" value="1"/>
</dbReference>
<dbReference type="GO" id="GO:0043171">
    <property type="term" value="P:peptide catabolic process"/>
    <property type="evidence" value="ECO:0007669"/>
    <property type="project" value="TreeGrafter"/>
</dbReference>
<evidence type="ECO:0000313" key="21">
    <source>
        <dbReference type="EMBL" id="SPP78973.1"/>
    </source>
</evidence>
<dbReference type="GO" id="GO:0006508">
    <property type="term" value="P:proteolysis"/>
    <property type="evidence" value="ECO:0007669"/>
    <property type="project" value="UniProtKB-KW"/>
</dbReference>
<feature type="binding site" evidence="17">
    <location>
        <begin position="648"/>
        <end position="650"/>
    </location>
    <ligand>
        <name>a peptide</name>
        <dbReference type="ChEBI" id="CHEBI:60466"/>
    </ligand>
</feature>
<evidence type="ECO:0000256" key="2">
    <source>
        <dbReference type="ARBA" id="ARBA00004609"/>
    </source>
</evidence>
<evidence type="ECO:0000256" key="9">
    <source>
        <dbReference type="ARBA" id="ARBA00022723"/>
    </source>
</evidence>
<keyword evidence="10 19" id="KW-0378">Hydrolase</keyword>
<dbReference type="PANTHER" id="PTHR45726:SF3">
    <property type="entry name" value="LEUKOTRIENE A-4 HYDROLASE"/>
    <property type="match status" value="1"/>
</dbReference>
<dbReference type="InterPro" id="IPR001930">
    <property type="entry name" value="Peptidase_M1"/>
</dbReference>
<dbReference type="Gene3D" id="3.90.1180.10">
    <property type="entry name" value="Ribosomal protein L13"/>
    <property type="match status" value="1"/>
</dbReference>
<keyword evidence="7" id="KW-0472">Membrane</keyword>
<dbReference type="SUPFAM" id="SSF52161">
    <property type="entry name" value="Ribosomal protein L13"/>
    <property type="match status" value="1"/>
</dbReference>
<dbReference type="SUPFAM" id="SSF55486">
    <property type="entry name" value="Metalloproteases ('zincins'), catalytic domain"/>
    <property type="match status" value="1"/>
</dbReference>
<dbReference type="Pfam" id="PF09127">
    <property type="entry name" value="Leuk-A4-hydro_C"/>
    <property type="match status" value="1"/>
</dbReference>
<dbReference type="SUPFAM" id="SSF63737">
    <property type="entry name" value="Leukotriene A4 hydrolase N-terminal domain"/>
    <property type="match status" value="1"/>
</dbReference>
<dbReference type="GO" id="GO:0004177">
    <property type="term" value="F:aminopeptidase activity"/>
    <property type="evidence" value="ECO:0007669"/>
    <property type="project" value="TreeGrafter"/>
</dbReference>
<feature type="binding site" evidence="18">
    <location>
        <position position="375"/>
    </location>
    <ligand>
        <name>Zn(2+)</name>
        <dbReference type="ChEBI" id="CHEBI:29105"/>
        <note>catalytic</note>
    </ligand>
</feature>
<evidence type="ECO:0000256" key="6">
    <source>
        <dbReference type="ARBA" id="ARBA00022490"/>
    </source>
</evidence>
<dbReference type="GO" id="GO:0005840">
    <property type="term" value="C:ribosome"/>
    <property type="evidence" value="ECO:0007669"/>
    <property type="project" value="UniProtKB-KW"/>
</dbReference>
<dbReference type="Pfam" id="PF00572">
    <property type="entry name" value="Ribosomal_L13"/>
    <property type="match status" value="1"/>
</dbReference>
<reference evidence="22" key="1">
    <citation type="submission" date="2018-01" db="EMBL/GenBank/DDBJ databases">
        <authorList>
            <person name="Alioto T."/>
            <person name="Alioto T."/>
        </authorList>
    </citation>
    <scope>NUCLEOTIDE SEQUENCE [LARGE SCALE GENOMIC DNA]</scope>
</reference>
<dbReference type="InterPro" id="IPR016024">
    <property type="entry name" value="ARM-type_fold"/>
</dbReference>
<keyword evidence="7" id="KW-0325">Glycoprotein</keyword>
<dbReference type="EMBL" id="OUUW01000004">
    <property type="protein sequence ID" value="SPP78973.1"/>
    <property type="molecule type" value="Genomic_DNA"/>
</dbReference>
<feature type="active site" description="Proton donor" evidence="16">
    <location>
        <position position="464"/>
    </location>
</feature>
<dbReference type="InterPro" id="IPR005822">
    <property type="entry name" value="Ribosomal_uL13"/>
</dbReference>
<evidence type="ECO:0000256" key="1">
    <source>
        <dbReference type="ARBA" id="ARBA00004496"/>
    </source>
</evidence>
<evidence type="ECO:0000256" key="11">
    <source>
        <dbReference type="ARBA" id="ARBA00022833"/>
    </source>
</evidence>
<dbReference type="InterPro" id="IPR036899">
    <property type="entry name" value="Ribosomal_uL13_sf"/>
</dbReference>
<dbReference type="FunFam" id="1.10.390.10:FF:000003">
    <property type="entry name" value="Leukotriene A(4) hydrolase"/>
    <property type="match status" value="1"/>
</dbReference>
<keyword evidence="22" id="KW-1185">Reference proteome</keyword>
<dbReference type="InterPro" id="IPR042097">
    <property type="entry name" value="Aminopeptidase_N-like_N_sf"/>
</dbReference>
<dbReference type="InterPro" id="IPR038502">
    <property type="entry name" value="M1_LTA-4_hydro/amino_C_sf"/>
</dbReference>
<evidence type="ECO:0000313" key="22">
    <source>
        <dbReference type="Proteomes" id="UP000268350"/>
    </source>
</evidence>
<feature type="binding site" evidence="18">
    <location>
        <position position="398"/>
    </location>
    <ligand>
        <name>Zn(2+)</name>
        <dbReference type="ChEBI" id="CHEBI:29105"/>
        <note>catalytic</note>
    </ligand>
</feature>
<dbReference type="FunFam" id="2.60.40.1730:FF:000004">
    <property type="entry name" value="Leukotriene A(4) hydrolase"/>
    <property type="match status" value="1"/>
</dbReference>
<feature type="binding site" evidence="18">
    <location>
        <position position="379"/>
    </location>
    <ligand>
        <name>Zn(2+)</name>
        <dbReference type="ChEBI" id="CHEBI:29105"/>
        <note>catalytic</note>
    </ligand>
</feature>
<dbReference type="InterPro" id="IPR014782">
    <property type="entry name" value="Peptidase_M1_dom"/>
</dbReference>
<dbReference type="GO" id="GO:0004463">
    <property type="term" value="F:leukotriene-A4 hydrolase activity"/>
    <property type="evidence" value="ECO:0007669"/>
    <property type="project" value="UniProtKB-EC"/>
</dbReference>
<dbReference type="OrthoDB" id="79562at2759"/>
<evidence type="ECO:0000256" key="15">
    <source>
        <dbReference type="ARBA" id="ARBA00023288"/>
    </source>
</evidence>
<dbReference type="Gene3D" id="3.30.2010.30">
    <property type="match status" value="1"/>
</dbReference>
<comment type="similarity">
    <text evidence="4">Belongs to the universal ribosomal protein uL13 family.</text>
</comment>
<dbReference type="FunFam" id="3.30.2010.30:FF:000001">
    <property type="entry name" value="Leukotriene A(4) hydrolase"/>
    <property type="match status" value="1"/>
</dbReference>
<dbReference type="AlphaFoldDB" id="A0A3B0JE93"/>
<evidence type="ECO:0000256" key="5">
    <source>
        <dbReference type="ARBA" id="ARBA00010136"/>
    </source>
</evidence>
<sequence length="697" mass="78706">MSIAKRVQQWATFARTWHIYDCTWQNPFESAALVKTHLMGLHKPIYHPMISKRGFCTTHLQQLQRPLHQTQLCPIYQLQKRNMGRLGTVDPSSYSQPDLITTEHSVLNWKVDFAATKLQGSVVHRFNVLSSNLEKILLDVRDINVTNATLLAGGSELPINYFISDPVNDIGQKLTLELPAGTAKGSLNVRIDYETSSSASGLQWLNPTQTLGKQHPYMFSQCQAIHARSVVPCQDTPAVKFTYDAVIEHPTELTALMSAIIDKKQPGKTHFKQEVPIPAYLVAIAIGRLVSRPLGENSNVWAEEAIVDACAEEFSETATMLKTASDLCGPYVWKQYDLLVMPPSFPFGGMENPCLTFVTPTLLAGDKSLADVVAHEIAHSWTGNLVTNKNFEHFWLNEGFTVFVESKIVGRMQGAKELDFKMLSNLTDLQECLRTQLSGTPELTKLVVDLSNCGPDDAFSSVPYIKGSTFLRYLEDLLGGPTVFEPFLRDYLKKYAYKSIETNDFKSALYDYFKDTEQKDQLSVVDWDLWLTSEGMPPILPKFDESLSNVTTGLAKLWSNETVSKLSDNSDIKQTISIHQLIDFLGKLIESKDIVDLNEDKIELLESTYKLKQSKNAEVRFRLNRLIIRARLLGRLEEIIEFANSNFRMKFCRPIYRDLAAWPEAKPAAIRNFVKVKDQMMTVCSHTIEKDLGLKTI</sequence>
<dbReference type="GO" id="GO:0008237">
    <property type="term" value="F:metallopeptidase activity"/>
    <property type="evidence" value="ECO:0007669"/>
    <property type="project" value="UniProtKB-KW"/>
</dbReference>
<dbReference type="SUPFAM" id="SSF48371">
    <property type="entry name" value="ARM repeat"/>
    <property type="match status" value="1"/>
</dbReference>
<dbReference type="PRINTS" id="PR00756">
    <property type="entry name" value="ALADIPTASE"/>
</dbReference>
<keyword evidence="6 19" id="KW-0963">Cytoplasm</keyword>
<dbReference type="GO" id="GO:0098552">
    <property type="term" value="C:side of membrane"/>
    <property type="evidence" value="ECO:0007669"/>
    <property type="project" value="UniProtKB-KW"/>
</dbReference>
<keyword evidence="11 18" id="KW-0862">Zinc</keyword>
<evidence type="ECO:0000256" key="7">
    <source>
        <dbReference type="ARBA" id="ARBA00022622"/>
    </source>
</evidence>
<dbReference type="Pfam" id="PF01433">
    <property type="entry name" value="Peptidase_M1"/>
    <property type="match status" value="1"/>
</dbReference>
<dbReference type="UniPathway" id="UPA00878"/>
<name>A0A3B0JE93_DROGU</name>
<evidence type="ECO:0000256" key="10">
    <source>
        <dbReference type="ARBA" id="ARBA00022801"/>
    </source>
</evidence>
<dbReference type="InterPro" id="IPR049980">
    <property type="entry name" value="LTA4H_cat"/>
</dbReference>
<evidence type="ECO:0000256" key="12">
    <source>
        <dbReference type="ARBA" id="ARBA00022980"/>
    </source>
</evidence>
<evidence type="ECO:0000256" key="8">
    <source>
        <dbReference type="ARBA" id="ARBA00022670"/>
    </source>
</evidence>
<keyword evidence="15" id="KW-0449">Lipoprotein</keyword>
<accession>A0A3B0JE93</accession>
<comment type="catalytic activity">
    <reaction evidence="19">
        <text>leukotriene A4 + H2O = leukotriene B4</text>
        <dbReference type="Rhea" id="RHEA:22324"/>
        <dbReference type="ChEBI" id="CHEBI:15377"/>
        <dbReference type="ChEBI" id="CHEBI:57461"/>
        <dbReference type="ChEBI" id="CHEBI:57463"/>
        <dbReference type="EC" id="3.3.2.6"/>
    </reaction>
</comment>
<evidence type="ECO:0000259" key="20">
    <source>
        <dbReference type="SMART" id="SM01263"/>
    </source>
</evidence>
<dbReference type="GO" id="GO:0003735">
    <property type="term" value="F:structural constituent of ribosome"/>
    <property type="evidence" value="ECO:0007669"/>
    <property type="project" value="InterPro"/>
</dbReference>
<proteinExistence type="inferred from homology"/>
<evidence type="ECO:0000256" key="19">
    <source>
        <dbReference type="RuleBase" id="RU361141"/>
    </source>
</evidence>
<dbReference type="Gene3D" id="1.25.40.320">
    <property type="entry name" value="Peptidase M1, leukotriene A4 hydrolase/aminopeptidase C-terminal domain"/>
    <property type="match status" value="1"/>
</dbReference>
<dbReference type="SMART" id="SM01263">
    <property type="entry name" value="Leuk-A4-hydro_C"/>
    <property type="match status" value="1"/>
</dbReference>
<dbReference type="GO" id="GO:0005829">
    <property type="term" value="C:cytosol"/>
    <property type="evidence" value="ECO:0007669"/>
    <property type="project" value="TreeGrafter"/>
</dbReference>
<protein>
    <recommendedName>
        <fullName evidence="19">Leukotriene A(4) hydrolase</fullName>
        <shortName evidence="19">LTA-4 hydrolase</shortName>
        <ecNumber evidence="19">3.3.2.6</ecNumber>
    </recommendedName>
</protein>
<feature type="binding site" evidence="17">
    <location>
        <begin position="221"/>
        <end position="223"/>
    </location>
    <ligand>
        <name>a peptide</name>
        <dbReference type="ChEBI" id="CHEBI:60466"/>
    </ligand>
</feature>
<gene>
    <name evidence="21" type="ORF">DGUA_6G011738</name>
</gene>
<evidence type="ECO:0000256" key="4">
    <source>
        <dbReference type="ARBA" id="ARBA00006227"/>
    </source>
</evidence>
<dbReference type="PANTHER" id="PTHR45726">
    <property type="entry name" value="LEUKOTRIENE A-4 HYDROLASE"/>
    <property type="match status" value="1"/>
</dbReference>
<evidence type="ECO:0000256" key="14">
    <source>
        <dbReference type="ARBA" id="ARBA00023274"/>
    </source>
</evidence>
<keyword evidence="7" id="KW-0336">GPI-anchor</keyword>
<dbReference type="GO" id="GO:0019370">
    <property type="term" value="P:leukotriene biosynthetic process"/>
    <property type="evidence" value="ECO:0007669"/>
    <property type="project" value="UniProtKB-KW"/>
</dbReference>
<keyword evidence="13 19" id="KW-0482">Metalloprotease</keyword>
<dbReference type="Proteomes" id="UP000268350">
    <property type="component" value="Unassembled WGS sequence"/>
</dbReference>
<dbReference type="NCBIfam" id="TIGR02411">
    <property type="entry name" value="leuko_A4_hydro"/>
    <property type="match status" value="1"/>
</dbReference>
<organism evidence="21 22">
    <name type="scientific">Drosophila guanche</name>
    <name type="common">Fruit fly</name>
    <dbReference type="NCBI Taxonomy" id="7266"/>
    <lineage>
        <taxon>Eukaryota</taxon>
        <taxon>Metazoa</taxon>
        <taxon>Ecdysozoa</taxon>
        <taxon>Arthropoda</taxon>
        <taxon>Hexapoda</taxon>
        <taxon>Insecta</taxon>
        <taxon>Pterygota</taxon>
        <taxon>Neoptera</taxon>
        <taxon>Endopterygota</taxon>
        <taxon>Diptera</taxon>
        <taxon>Brachycera</taxon>
        <taxon>Muscomorpha</taxon>
        <taxon>Ephydroidea</taxon>
        <taxon>Drosophilidae</taxon>
        <taxon>Drosophila</taxon>
        <taxon>Sophophora</taxon>
    </lineage>
</organism>
<keyword evidence="14" id="KW-0687">Ribonucleoprotein</keyword>
<evidence type="ECO:0000256" key="18">
    <source>
        <dbReference type="PIRSR" id="PIRSR612777-3"/>
    </source>
</evidence>
<comment type="pathway">
    <text evidence="3 19">Lipid metabolism; leukotriene B4 biosynthesis.</text>
</comment>
<dbReference type="GO" id="GO:0008270">
    <property type="term" value="F:zinc ion binding"/>
    <property type="evidence" value="ECO:0007669"/>
    <property type="project" value="InterPro"/>
</dbReference>
<comment type="cofactor">
    <cofactor evidence="18 19">
        <name>Zn(2+)</name>
        <dbReference type="ChEBI" id="CHEBI:29105"/>
    </cofactor>
    <text evidence="18 19">Binds 1 zinc ion per subunit.</text>
</comment>
<dbReference type="Gene3D" id="2.60.40.1730">
    <property type="entry name" value="tricorn interacting facor f3 domain"/>
    <property type="match status" value="1"/>
</dbReference>
<dbReference type="GO" id="GO:1990904">
    <property type="term" value="C:ribonucleoprotein complex"/>
    <property type="evidence" value="ECO:0007669"/>
    <property type="project" value="UniProtKB-KW"/>
</dbReference>
<evidence type="ECO:0000256" key="13">
    <source>
        <dbReference type="ARBA" id="ARBA00023049"/>
    </source>
</evidence>
<dbReference type="GO" id="GO:0004301">
    <property type="term" value="F:epoxide hydrolase activity"/>
    <property type="evidence" value="ECO:0007669"/>
    <property type="project" value="TreeGrafter"/>
</dbReference>
<dbReference type="EC" id="3.3.2.6" evidence="19"/>